<sequence>MANPPKDTYFESGSLAKPPRFNADNFPLWKSRMKLFLSGSDPQIPYFLEHGPYVPTSIVPAVAATTTTPAAPERTFVKQVSNWTDEDKRLVNVDTKARSLIAMSLPDEVFHPIKSRKIHLIRQYEKFIAAKGETLAQTHQRFNCLLIDLKTYDIVYSNSQVITKFMEALPEYWETYTMCLKMSKDIKTITLSELYGMMLNHEQTKSLKTNLIRDTKDAAKGTSLALISDAPQPSQTLVSTVTITEIDDSESDLVSNNETDFNESLALFLSISKSLAGKEISGKGHFATECRYKKNQFVESSTPAYKDGKYQKLKSKYRKLKFQRKGKEDTSEVTCLMAIAEESEPALMEQLEDIPEEEVTATSASISDLPQVSTPSPSDGMTAMDDLTIDLYNALNGKSSAEKVNFDLRTELKEWHEKLKELAVYEASYKDQVHANQVLCIEREHAIAEKEKALAELNSEKVTIKSWADASEKVDEILSTQRHPMNRTYLVLLPSSKDEAATSVQPSKNSNGKNLSNHPPKPKSQNHKTSKVLVGGPTGSGAKKSAQSPTPRIKVDLITKPQEKTPIPPQTKDIGILGTGSENLKLKKPKGPSKTKTYRNCYHCGQTDHIASKCPHATKAEKAAKVKKGPKANKSAKGNKPLVAETATIPDLVKTETSVKTEDVASTPTALEKGIWYLDSGCSKHMTGNKHVLVDFKEEVGPSVKFGGERRGITRGYGTLTNGKTTFRRVSYVEGLTHNLLSISQLCDKDHKVSFSKKSCKVKNRHKKIILRGQRSHDVYVINMDTSTENVCFMSRASSEINWLWHKRLSHLNFKTINQLSISNLVKGLPENSFAKESLCAACEKGKQTRASFKSKQSMGGKRFTLVIVDEYSRYTWVFFLRAKSETPQLIIAFILRMEKYNQITVHSIRSDHGTEFKNSVLDEFLQNGVAERRNRTLIEATRSMLIEAHLPIQFWAEAVNTACYTQNRSLIVKRFKKTAYELIRGRKPKIEYFHIFGCNCYIKNDRDALGKFDAKADDGFLVGYSTISKAYHQWANSYFQVPENEAPDTNIPAAGTPFPIPERFEEIPEIPQDPPVYSAVPISQVAPTTSQEDIPSTSGSSEAAPLVADPPQLDTVAEESSSTVAAKPLQADPQPPALRWTRDHPIDQVLGDPSTGVKTRHQASNHCLYVYFLSENEPSKIEEALADPFWVSAMQEELAEFERNLVWTLVHKPSRKTIIGLKWIFRNKLDGHGIVIRNKARLVAQGYRQEEGINYDVTFAPVARLEAIRLFLAYAAHMKIQVFQKDVKSAFLNGKLTEEVYAAFPSTVMVWAAINNKPLNYAKYIYDDMLARFKKTTREKNVAYPRFFSAIIADFLGNQYPAATPGYSHSTIRSKSLQHDSTNYLHLIINVFLFILILFDLWTNTSITVQLQDMLVTDGSAPLPVAPTAAPVAAAADKSKKTSSSKRRAPAIKPSLSLKRPGISSPPKVKKAKLANPSKASHPSKDISTDSGSLSTPSKVSEIELQEIATKKVELQKVADTKSEAYKQDHDRKVQALKQAQAEAKTATTKAVAEKKALVDASSSSQNLGMFLSIPALGSINGNIEILAHASGVLGNSLDDLTTRVIPELHDSIKTGPSALPSFHRKVFQRLDAQDKAIKAIQDQVKDLDAKIAALPPPPPPAEPSFTAKDRWLLEGIAGILIHQGTIQNPSSPAEEPAEADDDDFINTEAEAEDASISGGELQGTHSIPSLPEVQFISSSNSESPTPSPKNNLQMVVYHPPQKPSPEPESQEPLNQDVNFGSVTGDIVHLMEHSISASTRAEVKNMTFVVTPLKTKSLPSNVISISSSEESFETSSDEDSDNSSPNINDSIYRELKLKEAVSHLESSRIKIPPGISEEVLRENELALKQLEENQRDALAAQQLAEEFVREDPEINVDSIRAQQAALRAFEKIRGQRELTAAEAESNWCLEKINNRRRPTKITSVKLQKSRAKKNSPTYVRITVSRDNDRDITHSLRTLEDNGLVEWHEILRCLKNSRSQARPQVEELLTNLINRVRNFEFIQTPEVQKESLAASTSRPSTSQPSTSRRGVSGPRFCWVFVDPSYQTDTRISVDLNPN</sequence>
<dbReference type="PROSITE" id="PS50158">
    <property type="entry name" value="ZF_CCHC"/>
    <property type="match status" value="1"/>
</dbReference>
<feature type="compositionally biased region" description="Basic residues" evidence="6">
    <location>
        <begin position="1442"/>
        <end position="1451"/>
    </location>
</feature>
<dbReference type="GO" id="GO:0006508">
    <property type="term" value="P:proteolysis"/>
    <property type="evidence" value="ECO:0007669"/>
    <property type="project" value="UniProtKB-KW"/>
</dbReference>
<dbReference type="InterPro" id="IPR054722">
    <property type="entry name" value="PolX-like_BBD"/>
</dbReference>
<keyword evidence="2" id="KW-0479">Metal-binding</keyword>
<feature type="region of interest" description="Disordered" evidence="6">
    <location>
        <begin position="1086"/>
        <end position="1138"/>
    </location>
</feature>
<evidence type="ECO:0000256" key="3">
    <source>
        <dbReference type="ARBA" id="ARBA00022801"/>
    </source>
</evidence>
<evidence type="ECO:0000256" key="1">
    <source>
        <dbReference type="ARBA" id="ARBA00022670"/>
    </source>
</evidence>
<dbReference type="Pfam" id="PF25597">
    <property type="entry name" value="SH3_retrovirus"/>
    <property type="match status" value="1"/>
</dbReference>
<dbReference type="Pfam" id="PF07727">
    <property type="entry name" value="RVT_2"/>
    <property type="match status" value="1"/>
</dbReference>
<feature type="compositionally biased region" description="Polar residues" evidence="6">
    <location>
        <begin position="1490"/>
        <end position="1500"/>
    </location>
</feature>
<evidence type="ECO:0000256" key="5">
    <source>
        <dbReference type="SAM" id="Coils"/>
    </source>
</evidence>
<evidence type="ECO:0000313" key="8">
    <source>
        <dbReference type="EMBL" id="KAJ9561387.1"/>
    </source>
</evidence>
<evidence type="ECO:0000256" key="4">
    <source>
        <dbReference type="PROSITE-ProRule" id="PRU00047"/>
    </source>
</evidence>
<dbReference type="GO" id="GO:0008233">
    <property type="term" value="F:peptidase activity"/>
    <property type="evidence" value="ECO:0007669"/>
    <property type="project" value="UniProtKB-KW"/>
</dbReference>
<keyword evidence="1" id="KW-0645">Protease</keyword>
<reference evidence="8" key="1">
    <citation type="submission" date="2023-03" db="EMBL/GenBank/DDBJ databases">
        <title>Chromosome-scale reference genome and RAD-based genetic map of yellow starthistle (Centaurea solstitialis) reveal putative structural variation and QTLs associated with invader traits.</title>
        <authorList>
            <person name="Reatini B."/>
            <person name="Cang F.A."/>
            <person name="Jiang Q."/>
            <person name="Mckibben M.T.W."/>
            <person name="Barker M.S."/>
            <person name="Rieseberg L.H."/>
            <person name="Dlugosch K.M."/>
        </authorList>
    </citation>
    <scope>NUCLEOTIDE SEQUENCE</scope>
    <source>
        <strain evidence="8">CAN-66</strain>
        <tissue evidence="8">Leaf</tissue>
    </source>
</reference>
<name>A0AA38U1C3_9ASTR</name>
<feature type="coiled-coil region" evidence="5">
    <location>
        <begin position="1524"/>
        <end position="1558"/>
    </location>
</feature>
<feature type="compositionally biased region" description="Polar residues" evidence="6">
    <location>
        <begin position="1086"/>
        <end position="1102"/>
    </location>
</feature>
<evidence type="ECO:0000256" key="6">
    <source>
        <dbReference type="SAM" id="MobiDB-lite"/>
    </source>
</evidence>
<feature type="region of interest" description="Disordered" evidence="6">
    <location>
        <begin position="498"/>
        <end position="592"/>
    </location>
</feature>
<keyword evidence="9" id="KW-1185">Reference proteome</keyword>
<dbReference type="InterPro" id="IPR039537">
    <property type="entry name" value="Retrotran_Ty1/copia-like"/>
</dbReference>
<organism evidence="8 9">
    <name type="scientific">Centaurea solstitialis</name>
    <name type="common">yellow star-thistle</name>
    <dbReference type="NCBI Taxonomy" id="347529"/>
    <lineage>
        <taxon>Eukaryota</taxon>
        <taxon>Viridiplantae</taxon>
        <taxon>Streptophyta</taxon>
        <taxon>Embryophyta</taxon>
        <taxon>Tracheophyta</taxon>
        <taxon>Spermatophyta</taxon>
        <taxon>Magnoliopsida</taxon>
        <taxon>eudicotyledons</taxon>
        <taxon>Gunneridae</taxon>
        <taxon>Pentapetalae</taxon>
        <taxon>asterids</taxon>
        <taxon>campanulids</taxon>
        <taxon>Asterales</taxon>
        <taxon>Asteraceae</taxon>
        <taxon>Carduoideae</taxon>
        <taxon>Cardueae</taxon>
        <taxon>Centaureinae</taxon>
        <taxon>Centaurea</taxon>
    </lineage>
</organism>
<keyword evidence="5" id="KW-0175">Coiled coil</keyword>
<accession>A0AA38U1C3</accession>
<dbReference type="InterPro" id="IPR025724">
    <property type="entry name" value="GAG-pre-integrase_dom"/>
</dbReference>
<feature type="compositionally biased region" description="Low complexity" evidence="6">
    <location>
        <begin position="1739"/>
        <end position="1753"/>
    </location>
</feature>
<dbReference type="InterPro" id="IPR036397">
    <property type="entry name" value="RNaseH_sf"/>
</dbReference>
<keyword evidence="3" id="KW-0378">Hydrolase</keyword>
<dbReference type="InterPro" id="IPR012337">
    <property type="entry name" value="RNaseH-like_sf"/>
</dbReference>
<dbReference type="Proteomes" id="UP001172457">
    <property type="component" value="Chromosome 2"/>
</dbReference>
<dbReference type="GO" id="GO:0003676">
    <property type="term" value="F:nucleic acid binding"/>
    <property type="evidence" value="ECO:0007669"/>
    <property type="project" value="InterPro"/>
</dbReference>
<dbReference type="Gene3D" id="3.30.420.10">
    <property type="entry name" value="Ribonuclease H-like superfamily/Ribonuclease H"/>
    <property type="match status" value="1"/>
</dbReference>
<dbReference type="PANTHER" id="PTHR42648:SF32">
    <property type="entry name" value="RIBONUCLEASE H-LIKE DOMAIN, GAG-PRE-INTEGRASE DOMAIN PROTEIN-RELATED"/>
    <property type="match status" value="1"/>
</dbReference>
<feature type="region of interest" description="Disordered" evidence="6">
    <location>
        <begin position="1738"/>
        <end position="1777"/>
    </location>
</feature>
<gene>
    <name evidence="8" type="ORF">OSB04_006547</name>
</gene>
<comment type="caution">
    <text evidence="8">The sequence shown here is derived from an EMBL/GenBank/DDBJ whole genome shotgun (WGS) entry which is preliminary data.</text>
</comment>
<feature type="region of interest" description="Disordered" evidence="6">
    <location>
        <begin position="2048"/>
        <end position="2070"/>
    </location>
</feature>
<feature type="compositionally biased region" description="Polar residues" evidence="6">
    <location>
        <begin position="502"/>
        <end position="517"/>
    </location>
</feature>
<feature type="domain" description="CCHC-type" evidence="7">
    <location>
        <begin position="601"/>
        <end position="615"/>
    </location>
</feature>
<feature type="compositionally biased region" description="Low complexity" evidence="6">
    <location>
        <begin position="2055"/>
        <end position="2069"/>
    </location>
</feature>
<dbReference type="Pfam" id="PF14223">
    <property type="entry name" value="Retrotran_gag_2"/>
    <property type="match status" value="1"/>
</dbReference>
<dbReference type="GO" id="GO:0008270">
    <property type="term" value="F:zinc ion binding"/>
    <property type="evidence" value="ECO:0007669"/>
    <property type="project" value="UniProtKB-KW"/>
</dbReference>
<dbReference type="SUPFAM" id="SSF57756">
    <property type="entry name" value="Retrovirus zinc finger-like domains"/>
    <property type="match status" value="1"/>
</dbReference>
<dbReference type="InterPro" id="IPR036875">
    <property type="entry name" value="Znf_CCHC_sf"/>
</dbReference>
<dbReference type="SMART" id="SM00343">
    <property type="entry name" value="ZnF_C2HC"/>
    <property type="match status" value="1"/>
</dbReference>
<dbReference type="Pfam" id="PF22936">
    <property type="entry name" value="Pol_BBD"/>
    <property type="match status" value="1"/>
</dbReference>
<keyword evidence="4" id="KW-0862">Zinc</keyword>
<feature type="compositionally biased region" description="Basic residues" evidence="6">
    <location>
        <begin position="520"/>
        <end position="530"/>
    </location>
</feature>
<dbReference type="PANTHER" id="PTHR42648">
    <property type="entry name" value="TRANSPOSASE, PUTATIVE-RELATED"/>
    <property type="match status" value="1"/>
</dbReference>
<feature type="region of interest" description="Disordered" evidence="6">
    <location>
        <begin position="1435"/>
        <end position="1500"/>
    </location>
</feature>
<evidence type="ECO:0000256" key="2">
    <source>
        <dbReference type="ARBA" id="ARBA00022723"/>
    </source>
</evidence>
<protein>
    <recommendedName>
        <fullName evidence="7">CCHC-type domain-containing protein</fullName>
    </recommendedName>
</protein>
<dbReference type="InterPro" id="IPR057670">
    <property type="entry name" value="SH3_retrovirus"/>
</dbReference>
<evidence type="ECO:0000313" key="9">
    <source>
        <dbReference type="Proteomes" id="UP001172457"/>
    </source>
</evidence>
<dbReference type="InterPro" id="IPR013103">
    <property type="entry name" value="RVT_2"/>
</dbReference>
<proteinExistence type="predicted"/>
<dbReference type="Pfam" id="PF13976">
    <property type="entry name" value="gag_pre-integrs"/>
    <property type="match status" value="1"/>
</dbReference>
<feature type="compositionally biased region" description="Basic and acidic residues" evidence="6">
    <location>
        <begin position="553"/>
        <end position="563"/>
    </location>
</feature>
<keyword evidence="4" id="KW-0863">Zinc-finger</keyword>
<dbReference type="EMBL" id="JARYMX010000002">
    <property type="protein sequence ID" value="KAJ9561387.1"/>
    <property type="molecule type" value="Genomic_DNA"/>
</dbReference>
<dbReference type="InterPro" id="IPR001878">
    <property type="entry name" value="Znf_CCHC"/>
</dbReference>
<evidence type="ECO:0000259" key="7">
    <source>
        <dbReference type="PROSITE" id="PS50158"/>
    </source>
</evidence>
<dbReference type="SUPFAM" id="SSF53098">
    <property type="entry name" value="Ribonuclease H-like"/>
    <property type="match status" value="1"/>
</dbReference>